<protein>
    <submittedName>
        <fullName evidence="2">Uncharacterized protein</fullName>
    </submittedName>
</protein>
<accession>X6MX39</accession>
<reference evidence="2 3" key="1">
    <citation type="journal article" date="2013" name="Curr. Biol.">
        <title>The Genome of the Foraminiferan Reticulomyxa filosa.</title>
        <authorList>
            <person name="Glockner G."/>
            <person name="Hulsmann N."/>
            <person name="Schleicher M."/>
            <person name="Noegel A.A."/>
            <person name="Eichinger L."/>
            <person name="Gallinger C."/>
            <person name="Pawlowski J."/>
            <person name="Sierra R."/>
            <person name="Euteneuer U."/>
            <person name="Pillet L."/>
            <person name="Moustafa A."/>
            <person name="Platzer M."/>
            <person name="Groth M."/>
            <person name="Szafranski K."/>
            <person name="Schliwa M."/>
        </authorList>
    </citation>
    <scope>NUCLEOTIDE SEQUENCE [LARGE SCALE GENOMIC DNA]</scope>
</reference>
<evidence type="ECO:0000313" key="3">
    <source>
        <dbReference type="Proteomes" id="UP000023152"/>
    </source>
</evidence>
<evidence type="ECO:0000256" key="1">
    <source>
        <dbReference type="SAM" id="MobiDB-lite"/>
    </source>
</evidence>
<gene>
    <name evidence="2" type="ORF">RFI_19252</name>
</gene>
<dbReference type="EMBL" id="ASPP01015583">
    <property type="protein sequence ID" value="ETO18042.1"/>
    <property type="molecule type" value="Genomic_DNA"/>
</dbReference>
<proteinExistence type="predicted"/>
<dbReference type="AlphaFoldDB" id="X6MX39"/>
<comment type="caution">
    <text evidence="2">The sequence shown here is derived from an EMBL/GenBank/DDBJ whole genome shotgun (WGS) entry which is preliminary data.</text>
</comment>
<keyword evidence="3" id="KW-1185">Reference proteome</keyword>
<dbReference type="Proteomes" id="UP000023152">
    <property type="component" value="Unassembled WGS sequence"/>
</dbReference>
<evidence type="ECO:0000313" key="2">
    <source>
        <dbReference type="EMBL" id="ETO18042.1"/>
    </source>
</evidence>
<organism evidence="2 3">
    <name type="scientific">Reticulomyxa filosa</name>
    <dbReference type="NCBI Taxonomy" id="46433"/>
    <lineage>
        <taxon>Eukaryota</taxon>
        <taxon>Sar</taxon>
        <taxon>Rhizaria</taxon>
        <taxon>Retaria</taxon>
        <taxon>Foraminifera</taxon>
        <taxon>Monothalamids</taxon>
        <taxon>Reticulomyxidae</taxon>
        <taxon>Reticulomyxa</taxon>
    </lineage>
</organism>
<feature type="region of interest" description="Disordered" evidence="1">
    <location>
        <begin position="65"/>
        <end position="87"/>
    </location>
</feature>
<name>X6MX39_RETFI</name>
<sequence>MPNDERKVGKDASQFKVDMENGGGKSQLKMYCVFLFKNEKGDFVCCNKKDWIDDAVTIQKKNNSELPASFPEEPPKMSVNPDEFNNHPLVNPQTVEVRYEKIGVNWTQGPVLLANVVKRVVDEFERSSISGLLSMLQQDDLKDQENSKS</sequence>